<dbReference type="Gene3D" id="3.40.50.720">
    <property type="entry name" value="NAD(P)-binding Rossmann-like Domain"/>
    <property type="match status" value="1"/>
</dbReference>
<keyword evidence="4" id="KW-1185">Reference proteome</keyword>
<dbReference type="InterPro" id="IPR004104">
    <property type="entry name" value="Gfo/Idh/MocA-like_OxRdtase_C"/>
</dbReference>
<protein>
    <recommendedName>
        <fullName evidence="5">Gfo/Idh/MocA-like oxidoreductase N-terminal domain-containing protein</fullName>
    </recommendedName>
</protein>
<dbReference type="InterPro" id="IPR000683">
    <property type="entry name" value="Gfo/Idh/MocA-like_OxRdtase_N"/>
</dbReference>
<dbReference type="RefSeq" id="XP_018983416.1">
    <property type="nucleotide sequence ID" value="XM_019129724.1"/>
</dbReference>
<dbReference type="InterPro" id="IPR052515">
    <property type="entry name" value="Gfo/Idh/MocA_Oxidoreductase"/>
</dbReference>
<evidence type="ECO:0000313" key="4">
    <source>
        <dbReference type="Proteomes" id="UP000094336"/>
    </source>
</evidence>
<dbReference type="SUPFAM" id="SSF51735">
    <property type="entry name" value="NAD(P)-binding Rossmann-fold domains"/>
    <property type="match status" value="1"/>
</dbReference>
<dbReference type="Proteomes" id="UP000094336">
    <property type="component" value="Unassembled WGS sequence"/>
</dbReference>
<dbReference type="OrthoDB" id="64915at2759"/>
<feature type="domain" description="Gfo/Idh/MocA-like oxidoreductase N-terminal" evidence="1">
    <location>
        <begin position="7"/>
        <end position="122"/>
    </location>
</feature>
<gene>
    <name evidence="3" type="ORF">BABINDRAFT_163114</name>
</gene>
<proteinExistence type="predicted"/>
<dbReference type="SUPFAM" id="SSF55347">
    <property type="entry name" value="Glyceraldehyde-3-phosphate dehydrogenase-like, C-terminal domain"/>
    <property type="match status" value="1"/>
</dbReference>
<dbReference type="Pfam" id="PF01408">
    <property type="entry name" value="GFO_IDH_MocA"/>
    <property type="match status" value="1"/>
</dbReference>
<dbReference type="InterPro" id="IPR036291">
    <property type="entry name" value="NAD(P)-bd_dom_sf"/>
</dbReference>
<dbReference type="PANTHER" id="PTHR43249">
    <property type="entry name" value="UDP-N-ACETYL-2-AMINO-2-DEOXY-D-GLUCURONATE OXIDASE"/>
    <property type="match status" value="1"/>
</dbReference>
<dbReference type="GO" id="GO:0006740">
    <property type="term" value="P:NADPH regeneration"/>
    <property type="evidence" value="ECO:0007669"/>
    <property type="project" value="EnsemblFungi"/>
</dbReference>
<dbReference type="Gene3D" id="3.30.360.10">
    <property type="entry name" value="Dihydrodipicolinate Reductase, domain 2"/>
    <property type="match status" value="1"/>
</dbReference>
<name>A0A1E3QKE1_9ASCO</name>
<accession>A0A1E3QKE1</accession>
<evidence type="ECO:0000313" key="3">
    <source>
        <dbReference type="EMBL" id="ODQ78088.1"/>
    </source>
</evidence>
<reference evidence="4" key="1">
    <citation type="submission" date="2016-05" db="EMBL/GenBank/DDBJ databases">
        <title>Comparative genomics of biotechnologically important yeasts.</title>
        <authorList>
            <consortium name="DOE Joint Genome Institute"/>
            <person name="Riley R."/>
            <person name="Haridas S."/>
            <person name="Wolfe K.H."/>
            <person name="Lopes M.R."/>
            <person name="Hittinger C.T."/>
            <person name="Goker M."/>
            <person name="Salamov A."/>
            <person name="Wisecaver J."/>
            <person name="Long T.M."/>
            <person name="Aerts A.L."/>
            <person name="Barry K."/>
            <person name="Choi C."/>
            <person name="Clum A."/>
            <person name="Coughlan A.Y."/>
            <person name="Deshpande S."/>
            <person name="Douglass A.P."/>
            <person name="Hanson S.J."/>
            <person name="Klenk H.-P."/>
            <person name="Labutti K."/>
            <person name="Lapidus A."/>
            <person name="Lindquist E."/>
            <person name="Lipzen A."/>
            <person name="Meier-Kolthoff J.P."/>
            <person name="Ohm R.A."/>
            <person name="Otillar R.P."/>
            <person name="Pangilinan J."/>
            <person name="Peng Y."/>
            <person name="Rokas A."/>
            <person name="Rosa C.A."/>
            <person name="Scheuner C."/>
            <person name="Sibirny A.A."/>
            <person name="Slot J.C."/>
            <person name="Stielow J.B."/>
            <person name="Sun H."/>
            <person name="Kurtzman C.P."/>
            <person name="Blackwell M."/>
            <person name="Grigoriev I.V."/>
            <person name="Jeffries T.W."/>
        </authorList>
    </citation>
    <scope>NUCLEOTIDE SEQUENCE [LARGE SCALE GENOMIC DNA]</scope>
    <source>
        <strain evidence="4">NRRL Y-12698</strain>
    </source>
</reference>
<evidence type="ECO:0008006" key="5">
    <source>
        <dbReference type="Google" id="ProtNLM"/>
    </source>
</evidence>
<dbReference type="GO" id="GO:0016651">
    <property type="term" value="F:oxidoreductase activity, acting on NAD(P)H"/>
    <property type="evidence" value="ECO:0007669"/>
    <property type="project" value="EnsemblFungi"/>
</dbReference>
<organism evidence="3 4">
    <name type="scientific">Babjeviella inositovora NRRL Y-12698</name>
    <dbReference type="NCBI Taxonomy" id="984486"/>
    <lineage>
        <taxon>Eukaryota</taxon>
        <taxon>Fungi</taxon>
        <taxon>Dikarya</taxon>
        <taxon>Ascomycota</taxon>
        <taxon>Saccharomycotina</taxon>
        <taxon>Pichiomycetes</taxon>
        <taxon>Serinales incertae sedis</taxon>
        <taxon>Babjeviella</taxon>
    </lineage>
</organism>
<dbReference type="AlphaFoldDB" id="A0A1E3QKE1"/>
<evidence type="ECO:0000259" key="2">
    <source>
        <dbReference type="Pfam" id="PF02894"/>
    </source>
</evidence>
<dbReference type="Pfam" id="PF02894">
    <property type="entry name" value="GFO_IDH_MocA_C"/>
    <property type="match status" value="1"/>
</dbReference>
<dbReference type="PANTHER" id="PTHR43249:SF1">
    <property type="entry name" value="D-GLUCOSIDE 3-DEHYDROGENASE"/>
    <property type="match status" value="1"/>
</dbReference>
<evidence type="ECO:0000259" key="1">
    <source>
        <dbReference type="Pfam" id="PF01408"/>
    </source>
</evidence>
<feature type="domain" description="Gfo/Idh/MocA-like oxidoreductase C-terminal" evidence="2">
    <location>
        <begin position="146"/>
        <end position="344"/>
    </location>
</feature>
<dbReference type="STRING" id="984486.A0A1E3QKE1"/>
<dbReference type="GeneID" id="30147577"/>
<sequence length="348" mass="37361">MSSDKVLNVGVVGTGLFATDNHLPNFQQSSQFKVVGAYNRTKGKAETFAAKAGLTDSQVYDSLDDIFSQKSIDVIDALLPVQFNLDVVKLAIKHNKPLSFEKPIAANLEQAKEIVKLSKATDLPILILEQYSYFKAVDFVKSHLPSIGKVYAFEYSSTGAFAASSKYLATSWRAVPEHIGGYLSDGGVHQLALLTGILGEVESISAHTNQIRKESGTDDILFSTVKMASGAIGTFNYGSAFGATEKKSTLKVLGDNGSILYDFTQRNTAVVKVSIGANGEVEANTQVFEFEDPNGQAAEFENFAEAVSKKDKSLVKVSPEVAFHHFAIVVAAMESSAKGGESVKIAQP</sequence>
<dbReference type="GO" id="GO:0000166">
    <property type="term" value="F:nucleotide binding"/>
    <property type="evidence" value="ECO:0007669"/>
    <property type="project" value="InterPro"/>
</dbReference>
<dbReference type="EMBL" id="KV454437">
    <property type="protein sequence ID" value="ODQ78088.1"/>
    <property type="molecule type" value="Genomic_DNA"/>
</dbReference>